<dbReference type="AlphaFoldDB" id="A0A9Q1JQ63"/>
<sequence>MSKHKSHDVGEKNDQDTKIRAVVERGPKNNPQPQVTPQAIKNLRRIIGGRRPNLVFLSNTKLTSTEIRVFLGEQWMILLGLFVDCIGRSSGLTMLWKKQLSVTFLSCSFHHIDILLKRMLDDHEWCFTGFYGYPETQSKFKTCDLLLDLKVQSVLPKLIGGDSNEIMFNSEKNSGPLKSHSILDVFQNTLATCDLFDLGY</sequence>
<dbReference type="Gene3D" id="3.60.10.10">
    <property type="entry name" value="Endonuclease/exonuclease/phosphatase"/>
    <property type="match status" value="1"/>
</dbReference>
<accession>A0A9Q1JQ63</accession>
<comment type="caution">
    <text evidence="1">The sequence shown here is derived from an EMBL/GenBank/DDBJ whole genome shotgun (WGS) entry which is preliminary data.</text>
</comment>
<dbReference type="SUPFAM" id="SSF56219">
    <property type="entry name" value="DNase I-like"/>
    <property type="match status" value="1"/>
</dbReference>
<evidence type="ECO:0000313" key="2">
    <source>
        <dbReference type="Proteomes" id="UP001153076"/>
    </source>
</evidence>
<gene>
    <name evidence="1" type="ORF">Cgig2_012706</name>
</gene>
<keyword evidence="2" id="KW-1185">Reference proteome</keyword>
<reference evidence="1" key="1">
    <citation type="submission" date="2022-04" db="EMBL/GenBank/DDBJ databases">
        <title>Carnegiea gigantea Genome sequencing and assembly v2.</title>
        <authorList>
            <person name="Copetti D."/>
            <person name="Sanderson M.J."/>
            <person name="Burquez A."/>
            <person name="Wojciechowski M.F."/>
        </authorList>
    </citation>
    <scope>NUCLEOTIDE SEQUENCE</scope>
    <source>
        <strain evidence="1">SGP5-SGP5p</strain>
        <tissue evidence="1">Aerial part</tissue>
    </source>
</reference>
<name>A0A9Q1JQ63_9CARY</name>
<protein>
    <recommendedName>
        <fullName evidence="3">Endonuclease/exonuclease/phosphatase domain-containing protein</fullName>
    </recommendedName>
</protein>
<dbReference type="Proteomes" id="UP001153076">
    <property type="component" value="Unassembled WGS sequence"/>
</dbReference>
<evidence type="ECO:0000313" key="1">
    <source>
        <dbReference type="EMBL" id="KAJ8429008.1"/>
    </source>
</evidence>
<dbReference type="OrthoDB" id="1729225at2759"/>
<evidence type="ECO:0008006" key="3">
    <source>
        <dbReference type="Google" id="ProtNLM"/>
    </source>
</evidence>
<proteinExistence type="predicted"/>
<organism evidence="1 2">
    <name type="scientific">Carnegiea gigantea</name>
    <dbReference type="NCBI Taxonomy" id="171969"/>
    <lineage>
        <taxon>Eukaryota</taxon>
        <taxon>Viridiplantae</taxon>
        <taxon>Streptophyta</taxon>
        <taxon>Embryophyta</taxon>
        <taxon>Tracheophyta</taxon>
        <taxon>Spermatophyta</taxon>
        <taxon>Magnoliopsida</taxon>
        <taxon>eudicotyledons</taxon>
        <taxon>Gunneridae</taxon>
        <taxon>Pentapetalae</taxon>
        <taxon>Caryophyllales</taxon>
        <taxon>Cactineae</taxon>
        <taxon>Cactaceae</taxon>
        <taxon>Cactoideae</taxon>
        <taxon>Echinocereeae</taxon>
        <taxon>Carnegiea</taxon>
    </lineage>
</organism>
<dbReference type="EMBL" id="JAKOGI010000948">
    <property type="protein sequence ID" value="KAJ8429008.1"/>
    <property type="molecule type" value="Genomic_DNA"/>
</dbReference>
<dbReference type="InterPro" id="IPR036691">
    <property type="entry name" value="Endo/exonu/phosph_ase_sf"/>
</dbReference>